<dbReference type="EMBL" id="JAJEWP010000001">
    <property type="protein sequence ID" value="MCC2615290.1"/>
    <property type="molecule type" value="Genomic_DNA"/>
</dbReference>
<accession>A0ABS8G401</accession>
<organism evidence="2 3">
    <name type="scientific">Fluctibacter halophilus</name>
    <dbReference type="NCBI Taxonomy" id="226011"/>
    <lineage>
        <taxon>Bacteria</taxon>
        <taxon>Pseudomonadati</taxon>
        <taxon>Pseudomonadota</taxon>
        <taxon>Gammaproteobacteria</taxon>
        <taxon>Alteromonadales</taxon>
        <taxon>Alteromonadaceae</taxon>
        <taxon>Fluctibacter</taxon>
    </lineage>
</organism>
<dbReference type="Proteomes" id="UP001520878">
    <property type="component" value="Unassembled WGS sequence"/>
</dbReference>
<keyword evidence="3" id="KW-1185">Reference proteome</keyword>
<evidence type="ECO:0008006" key="4">
    <source>
        <dbReference type="Google" id="ProtNLM"/>
    </source>
</evidence>
<name>A0ABS8G401_9ALTE</name>
<feature type="chain" id="PRO_5046740330" description="Solute-binding protein family 3/N-terminal domain-containing protein" evidence="1">
    <location>
        <begin position="21"/>
        <end position="289"/>
    </location>
</feature>
<evidence type="ECO:0000313" key="3">
    <source>
        <dbReference type="Proteomes" id="UP001520878"/>
    </source>
</evidence>
<evidence type="ECO:0000313" key="2">
    <source>
        <dbReference type="EMBL" id="MCC2615290.1"/>
    </source>
</evidence>
<sequence length="289" mass="32774">MNRLIYALALLFALVSPTQAETLYWASKTMLSLQQSKADIFDLPGSTFRLLATDWPGMEVVIITANTVRAEQLLRKRDDVCTGNKLITEARKNDFLVSELPQTVFPGQRLYVRGTALTQWLSDQPQQTELSLQSLLSSGIRMTFGVNSDRSYGDRVDSLLNTLDDNITLWSRPGDGNSRGLVDMFLAGRVDAMLEYPTVFHHYKKLYPDVDQLTQHSRAISELPEVAGGYIMCSKTDKGKQLMAAINARLKILSQQRRYLDVHLDWFPSALHSDIVDYYNHYYGTHFAL</sequence>
<proteinExistence type="predicted"/>
<comment type="caution">
    <text evidence="2">The sequence shown here is derived from an EMBL/GenBank/DDBJ whole genome shotgun (WGS) entry which is preliminary data.</text>
</comment>
<keyword evidence="1" id="KW-0732">Signal</keyword>
<gene>
    <name evidence="2" type="ORF">LJ739_03430</name>
</gene>
<protein>
    <recommendedName>
        <fullName evidence="4">Solute-binding protein family 3/N-terminal domain-containing protein</fullName>
    </recommendedName>
</protein>
<dbReference type="RefSeq" id="WP_229157197.1">
    <property type="nucleotide sequence ID" value="NZ_JAJEWP010000001.1"/>
</dbReference>
<evidence type="ECO:0000256" key="1">
    <source>
        <dbReference type="SAM" id="SignalP"/>
    </source>
</evidence>
<feature type="signal peptide" evidence="1">
    <location>
        <begin position="1"/>
        <end position="20"/>
    </location>
</feature>
<reference evidence="2 3" key="1">
    <citation type="submission" date="2021-10" db="EMBL/GenBank/DDBJ databases">
        <title>Draft genome of Aestuariibacter halophilus JC2043.</title>
        <authorList>
            <person name="Emsley S.A."/>
            <person name="Pfannmuller K.M."/>
            <person name="Ushijima B."/>
            <person name="Saw J.H."/>
            <person name="Videau P."/>
        </authorList>
    </citation>
    <scope>NUCLEOTIDE SEQUENCE [LARGE SCALE GENOMIC DNA]</scope>
    <source>
        <strain evidence="2 3">JC2043</strain>
    </source>
</reference>
<dbReference type="SUPFAM" id="SSF53850">
    <property type="entry name" value="Periplasmic binding protein-like II"/>
    <property type="match status" value="1"/>
</dbReference>